<dbReference type="Pfam" id="PF00126">
    <property type="entry name" value="HTH_1"/>
    <property type="match status" value="1"/>
</dbReference>
<keyword evidence="7" id="KW-1185">Reference proteome</keyword>
<dbReference type="GO" id="GO:0003700">
    <property type="term" value="F:DNA-binding transcription factor activity"/>
    <property type="evidence" value="ECO:0007669"/>
    <property type="project" value="InterPro"/>
</dbReference>
<dbReference type="EMBL" id="QJKI01000018">
    <property type="protein sequence ID" value="PXX77199.1"/>
    <property type="molecule type" value="Genomic_DNA"/>
</dbReference>
<evidence type="ECO:0000259" key="5">
    <source>
        <dbReference type="PROSITE" id="PS50931"/>
    </source>
</evidence>
<dbReference type="InterPro" id="IPR005119">
    <property type="entry name" value="LysR_subst-bd"/>
</dbReference>
<dbReference type="Proteomes" id="UP000247555">
    <property type="component" value="Unassembled WGS sequence"/>
</dbReference>
<accession>A0A318KHI6</accession>
<name>A0A318KHI6_9NEIS</name>
<dbReference type="InterPro" id="IPR036390">
    <property type="entry name" value="WH_DNA-bd_sf"/>
</dbReference>
<protein>
    <submittedName>
        <fullName evidence="6">LysR family transcriptional regulator</fullName>
    </submittedName>
</protein>
<dbReference type="SUPFAM" id="SSF53850">
    <property type="entry name" value="Periplasmic binding protein-like II"/>
    <property type="match status" value="1"/>
</dbReference>
<gene>
    <name evidence="6" type="ORF">DFR34_1188</name>
</gene>
<evidence type="ECO:0000256" key="4">
    <source>
        <dbReference type="ARBA" id="ARBA00023163"/>
    </source>
</evidence>
<evidence type="ECO:0000256" key="2">
    <source>
        <dbReference type="ARBA" id="ARBA00023015"/>
    </source>
</evidence>
<dbReference type="Gene3D" id="3.40.190.10">
    <property type="entry name" value="Periplasmic binding protein-like II"/>
    <property type="match status" value="2"/>
</dbReference>
<keyword evidence="2" id="KW-0805">Transcription regulation</keyword>
<comment type="similarity">
    <text evidence="1">Belongs to the LysR transcriptional regulatory family.</text>
</comment>
<sequence>MRLTLDALTVLDAIDRNGSFAAAAEELHRVPSAVTYAVQKLEQDLGVSIFDRRGHRAKLTPVGQALLRDGRHLLNAAVALEQRVRRLASGWETELAIAVSDLLPMAPVLELVRAFDALAAGTQLRLSREVFGGNWDALLEARADLVIGAPGDGPPGAYRACRMGDIPFVFAVAPQHPLAHQPGPLSLEQVRGYRAVVAADSSRRLPPRSSPLLAGQETLTVPDMDAKLMAQAAGLGVGFLPRWLAEQAARDGRVRICAVEAPNPPAPAHYAWREHRPGKALSWFLTQLADSQVLARLLGETA</sequence>
<comment type="caution">
    <text evidence="6">The sequence shown here is derived from an EMBL/GenBank/DDBJ whole genome shotgun (WGS) entry which is preliminary data.</text>
</comment>
<dbReference type="InterPro" id="IPR036388">
    <property type="entry name" value="WH-like_DNA-bd_sf"/>
</dbReference>
<organism evidence="6 7">
    <name type="scientific">Rivihabitans pingtungensis</name>
    <dbReference type="NCBI Taxonomy" id="1054498"/>
    <lineage>
        <taxon>Bacteria</taxon>
        <taxon>Pseudomonadati</taxon>
        <taxon>Pseudomonadota</taxon>
        <taxon>Betaproteobacteria</taxon>
        <taxon>Neisseriales</taxon>
        <taxon>Aquaspirillaceae</taxon>
        <taxon>Rivihabitans</taxon>
    </lineage>
</organism>
<dbReference type="PROSITE" id="PS50931">
    <property type="entry name" value="HTH_LYSR"/>
    <property type="match status" value="1"/>
</dbReference>
<dbReference type="AlphaFoldDB" id="A0A318KHI6"/>
<dbReference type="GO" id="GO:0000976">
    <property type="term" value="F:transcription cis-regulatory region binding"/>
    <property type="evidence" value="ECO:0007669"/>
    <property type="project" value="TreeGrafter"/>
</dbReference>
<evidence type="ECO:0000256" key="3">
    <source>
        <dbReference type="ARBA" id="ARBA00023125"/>
    </source>
</evidence>
<dbReference type="SUPFAM" id="SSF46785">
    <property type="entry name" value="Winged helix' DNA-binding domain"/>
    <property type="match status" value="1"/>
</dbReference>
<evidence type="ECO:0000256" key="1">
    <source>
        <dbReference type="ARBA" id="ARBA00009437"/>
    </source>
</evidence>
<evidence type="ECO:0000313" key="6">
    <source>
        <dbReference type="EMBL" id="PXX77199.1"/>
    </source>
</evidence>
<proteinExistence type="inferred from homology"/>
<dbReference type="PANTHER" id="PTHR30126">
    <property type="entry name" value="HTH-TYPE TRANSCRIPTIONAL REGULATOR"/>
    <property type="match status" value="1"/>
</dbReference>
<keyword evidence="4" id="KW-0804">Transcription</keyword>
<feature type="domain" description="HTH lysR-type" evidence="5">
    <location>
        <begin position="3"/>
        <end position="60"/>
    </location>
</feature>
<keyword evidence="3" id="KW-0238">DNA-binding</keyword>
<dbReference type="PANTHER" id="PTHR30126:SF4">
    <property type="entry name" value="LYSR FAMILY TRANSCRIPTIONAL REGULATOR"/>
    <property type="match status" value="1"/>
</dbReference>
<reference evidence="6 7" key="1">
    <citation type="submission" date="2018-05" db="EMBL/GenBank/DDBJ databases">
        <title>Genomic Encyclopedia of Type Strains, Phase IV (KMG-IV): sequencing the most valuable type-strain genomes for metagenomic binning, comparative biology and taxonomic classification.</title>
        <authorList>
            <person name="Goeker M."/>
        </authorList>
    </citation>
    <scope>NUCLEOTIDE SEQUENCE [LARGE SCALE GENOMIC DNA]</scope>
    <source>
        <strain evidence="6 7">DSM 29661</strain>
    </source>
</reference>
<evidence type="ECO:0000313" key="7">
    <source>
        <dbReference type="Proteomes" id="UP000247555"/>
    </source>
</evidence>
<dbReference type="InterPro" id="IPR000847">
    <property type="entry name" value="LysR_HTH_N"/>
</dbReference>
<dbReference type="Gene3D" id="1.10.10.10">
    <property type="entry name" value="Winged helix-like DNA-binding domain superfamily/Winged helix DNA-binding domain"/>
    <property type="match status" value="1"/>
</dbReference>
<dbReference type="Pfam" id="PF03466">
    <property type="entry name" value="LysR_substrate"/>
    <property type="match status" value="1"/>
</dbReference>